<dbReference type="InterPro" id="IPR009081">
    <property type="entry name" value="PP-bd_ACP"/>
</dbReference>
<feature type="domain" description="Carrier" evidence="1">
    <location>
        <begin position="1"/>
        <end position="77"/>
    </location>
</feature>
<dbReference type="NCBIfam" id="NF005480">
    <property type="entry name" value="PRK07081.1"/>
    <property type="match status" value="1"/>
</dbReference>
<organism evidence="2">
    <name type="scientific">Alsobacter sp. KACC 23698</name>
    <dbReference type="NCBI Taxonomy" id="3149229"/>
    <lineage>
        <taxon>Bacteria</taxon>
        <taxon>Pseudomonadati</taxon>
        <taxon>Pseudomonadota</taxon>
        <taxon>Alphaproteobacteria</taxon>
        <taxon>Hyphomicrobiales</taxon>
        <taxon>Alsobacteraceae</taxon>
        <taxon>Alsobacter</taxon>
    </lineage>
</organism>
<name>A0AAU7JML5_9HYPH</name>
<dbReference type="InterPro" id="IPR036736">
    <property type="entry name" value="ACP-like_sf"/>
</dbReference>
<dbReference type="AlphaFoldDB" id="A0AAU7JML5"/>
<gene>
    <name evidence="2" type="ORF">ABEG18_01665</name>
</gene>
<dbReference type="PROSITE" id="PS50075">
    <property type="entry name" value="CARRIER"/>
    <property type="match status" value="1"/>
</dbReference>
<dbReference type="Gene3D" id="1.10.1200.10">
    <property type="entry name" value="ACP-like"/>
    <property type="match status" value="1"/>
</dbReference>
<accession>A0AAU7JML5</accession>
<protein>
    <submittedName>
        <fullName evidence="2">Acyl carrier protein</fullName>
    </submittedName>
</protein>
<dbReference type="Pfam" id="PF00550">
    <property type="entry name" value="PP-binding"/>
    <property type="match status" value="1"/>
</dbReference>
<sequence length="83" mass="9100">MRNTIVEIIAETGRLPVAVETLADDADLYQAGLTSFASVQLMLAIEDRFGVEFPDRYLNRRSFASIDAIGQVVGELLAQREAA</sequence>
<dbReference type="SUPFAM" id="SSF47336">
    <property type="entry name" value="ACP-like"/>
    <property type="match status" value="1"/>
</dbReference>
<dbReference type="RefSeq" id="WP_406858506.1">
    <property type="nucleotide sequence ID" value="NZ_CP157484.1"/>
</dbReference>
<proteinExistence type="predicted"/>
<evidence type="ECO:0000313" key="2">
    <source>
        <dbReference type="EMBL" id="XBO41653.1"/>
    </source>
</evidence>
<reference evidence="2" key="1">
    <citation type="submission" date="2024-05" db="EMBL/GenBank/DDBJ databases">
        <authorList>
            <person name="Kim S."/>
            <person name="Heo J."/>
            <person name="Choi H."/>
            <person name="Choi Y."/>
            <person name="Kwon S.-W."/>
            <person name="Kim Y."/>
        </authorList>
    </citation>
    <scope>NUCLEOTIDE SEQUENCE</scope>
    <source>
        <strain evidence="2">KACC 23698</strain>
    </source>
</reference>
<dbReference type="EMBL" id="CP157484">
    <property type="protein sequence ID" value="XBO41653.1"/>
    <property type="molecule type" value="Genomic_DNA"/>
</dbReference>
<evidence type="ECO:0000259" key="1">
    <source>
        <dbReference type="PROSITE" id="PS50075"/>
    </source>
</evidence>